<dbReference type="InterPro" id="IPR009075">
    <property type="entry name" value="AcylCo_DH/oxidase_C"/>
</dbReference>
<dbReference type="Gene3D" id="1.10.540.10">
    <property type="entry name" value="Acyl-CoA dehydrogenase/oxidase, N-terminal domain"/>
    <property type="match status" value="1"/>
</dbReference>
<evidence type="ECO:0000256" key="5">
    <source>
        <dbReference type="ARBA" id="ARBA00022946"/>
    </source>
</evidence>
<feature type="domain" description="Acyl-CoA dehydrogenase/oxidase C-terminal" evidence="8">
    <location>
        <begin position="241"/>
        <end position="387"/>
    </location>
</feature>
<dbReference type="InterPro" id="IPR052033">
    <property type="entry name" value="Glutaryl-CoA_DH_mitochondrial"/>
</dbReference>
<evidence type="ECO:0000313" key="12">
    <source>
        <dbReference type="Proteomes" id="UP001564626"/>
    </source>
</evidence>
<feature type="domain" description="Acyl-CoA oxidase/dehydrogenase middle" evidence="9">
    <location>
        <begin position="138"/>
        <end position="228"/>
    </location>
</feature>
<protein>
    <submittedName>
        <fullName evidence="11">Acyl-CoA dehydrogenase family protein</fullName>
    </submittedName>
</protein>
<dbReference type="Pfam" id="PF02771">
    <property type="entry name" value="Acyl-CoA_dh_N"/>
    <property type="match status" value="1"/>
</dbReference>
<dbReference type="SUPFAM" id="SSF56645">
    <property type="entry name" value="Acyl-CoA dehydrogenase NM domain-like"/>
    <property type="match status" value="1"/>
</dbReference>
<evidence type="ECO:0000313" key="11">
    <source>
        <dbReference type="EMBL" id="MEY8038531.1"/>
    </source>
</evidence>
<keyword evidence="4 7" id="KW-0274">FAD</keyword>
<keyword evidence="5" id="KW-0809">Transit peptide</keyword>
<dbReference type="InterPro" id="IPR006091">
    <property type="entry name" value="Acyl-CoA_Oxase/DH_mid-dom"/>
</dbReference>
<evidence type="ECO:0000256" key="6">
    <source>
        <dbReference type="ARBA" id="ARBA00023002"/>
    </source>
</evidence>
<evidence type="ECO:0000256" key="7">
    <source>
        <dbReference type="RuleBase" id="RU362125"/>
    </source>
</evidence>
<dbReference type="InterPro" id="IPR037069">
    <property type="entry name" value="AcylCoA_DH/ox_N_sf"/>
</dbReference>
<evidence type="ECO:0000256" key="2">
    <source>
        <dbReference type="ARBA" id="ARBA00009347"/>
    </source>
</evidence>
<dbReference type="RefSeq" id="WP_345367880.1">
    <property type="nucleotide sequence ID" value="NZ_BAABII010000020.1"/>
</dbReference>
<sequence>MSSSRPAFDPRDPLGIDTEFSTEQLAIRDSVRALCRDHVLPHVGEWYERGELPGARELARELGKLGVLGMHLEGYGCAGMSAVDYGIACEELEACDSGLRSLVSVQGSLAMFAIWRWGSEEHKQEWLPRMAAGEAIGCFGLTEPDHGSDPASMRTTARRDGTDWVLNGRKMWITNGSIASVAVVWAQTDEGVRGFVVPTDAPGFAAPEIKQKLSLRASVTSELVLDDVRLPAAAVLPEVTGLRGPLSCLNEARYGIVWGAAGAGRACLEAALDYATTREQFGRPIAGFQLTQSKLADMAVRVQNGRLLALHLGKRKDAGQLSPQQVSFGKLDNVRGALEVARSARTVLGANGISLEYPVIRHMTNLESVLTYEGTGEMHALTIGQALTGIPAFRG</sequence>
<dbReference type="Pfam" id="PF02770">
    <property type="entry name" value="Acyl-CoA_dh_M"/>
    <property type="match status" value="1"/>
</dbReference>
<dbReference type="PANTHER" id="PTHR42807">
    <property type="entry name" value="GLUTARYL-COA DEHYDROGENASE, MITOCHONDRIAL"/>
    <property type="match status" value="1"/>
</dbReference>
<dbReference type="InterPro" id="IPR046373">
    <property type="entry name" value="Acyl-CoA_Oxase/DH_mid-dom_sf"/>
</dbReference>
<evidence type="ECO:0000256" key="4">
    <source>
        <dbReference type="ARBA" id="ARBA00022827"/>
    </source>
</evidence>
<evidence type="ECO:0000259" key="8">
    <source>
        <dbReference type="Pfam" id="PF00441"/>
    </source>
</evidence>
<evidence type="ECO:0000256" key="1">
    <source>
        <dbReference type="ARBA" id="ARBA00001974"/>
    </source>
</evidence>
<dbReference type="Pfam" id="PF00441">
    <property type="entry name" value="Acyl-CoA_dh_1"/>
    <property type="match status" value="1"/>
</dbReference>
<organism evidence="11 12">
    <name type="scientific">Saccharopolyspora cebuensis</name>
    <dbReference type="NCBI Taxonomy" id="418759"/>
    <lineage>
        <taxon>Bacteria</taxon>
        <taxon>Bacillati</taxon>
        <taxon>Actinomycetota</taxon>
        <taxon>Actinomycetes</taxon>
        <taxon>Pseudonocardiales</taxon>
        <taxon>Pseudonocardiaceae</taxon>
        <taxon>Saccharopolyspora</taxon>
    </lineage>
</organism>
<dbReference type="InterPro" id="IPR009100">
    <property type="entry name" value="AcylCoA_DH/oxidase_NM_dom_sf"/>
</dbReference>
<keyword evidence="12" id="KW-1185">Reference proteome</keyword>
<keyword evidence="3 7" id="KW-0285">Flavoprotein</keyword>
<dbReference type="SUPFAM" id="SSF47203">
    <property type="entry name" value="Acyl-CoA dehydrogenase C-terminal domain-like"/>
    <property type="match status" value="1"/>
</dbReference>
<dbReference type="Gene3D" id="1.20.140.10">
    <property type="entry name" value="Butyryl-CoA Dehydrogenase, subunit A, domain 3"/>
    <property type="match status" value="1"/>
</dbReference>
<evidence type="ECO:0000259" key="10">
    <source>
        <dbReference type="Pfam" id="PF02771"/>
    </source>
</evidence>
<feature type="domain" description="Acyl-CoA dehydrogenase/oxidase N-terminal" evidence="10">
    <location>
        <begin position="22"/>
        <end position="134"/>
    </location>
</feature>
<gene>
    <name evidence="11" type="ORF">AB8O55_03920</name>
</gene>
<name>A0ABV4CFB4_9PSEU</name>
<accession>A0ABV4CFB4</accession>
<dbReference type="Gene3D" id="2.40.110.10">
    <property type="entry name" value="Butyryl-CoA Dehydrogenase, subunit A, domain 2"/>
    <property type="match status" value="1"/>
</dbReference>
<dbReference type="Proteomes" id="UP001564626">
    <property type="component" value="Unassembled WGS sequence"/>
</dbReference>
<dbReference type="InterPro" id="IPR013786">
    <property type="entry name" value="AcylCoA_DH/ox_N"/>
</dbReference>
<comment type="similarity">
    <text evidence="2 7">Belongs to the acyl-CoA dehydrogenase family.</text>
</comment>
<comment type="caution">
    <text evidence="11">The sequence shown here is derived from an EMBL/GenBank/DDBJ whole genome shotgun (WGS) entry which is preliminary data.</text>
</comment>
<comment type="cofactor">
    <cofactor evidence="1 7">
        <name>FAD</name>
        <dbReference type="ChEBI" id="CHEBI:57692"/>
    </cofactor>
</comment>
<evidence type="ECO:0000256" key="3">
    <source>
        <dbReference type="ARBA" id="ARBA00022630"/>
    </source>
</evidence>
<reference evidence="11 12" key="1">
    <citation type="submission" date="2024-08" db="EMBL/GenBank/DDBJ databases">
        <title>Genome mining of Saccharopolyspora cebuensis PGLac3 from Nigerian medicinal plant.</title>
        <authorList>
            <person name="Ezeobiora C.E."/>
            <person name="Igbokwe N.H."/>
            <person name="Amin D.H."/>
            <person name="Mendie U.E."/>
        </authorList>
    </citation>
    <scope>NUCLEOTIDE SEQUENCE [LARGE SCALE GENOMIC DNA]</scope>
    <source>
        <strain evidence="11 12">PGLac3</strain>
    </source>
</reference>
<dbReference type="InterPro" id="IPR036250">
    <property type="entry name" value="AcylCo_DH-like_C"/>
</dbReference>
<dbReference type="PANTHER" id="PTHR42807:SF1">
    <property type="entry name" value="GLUTARYL-COA DEHYDROGENASE, MITOCHONDRIAL"/>
    <property type="match status" value="1"/>
</dbReference>
<dbReference type="EMBL" id="JBGEHV010000004">
    <property type="protein sequence ID" value="MEY8038531.1"/>
    <property type="molecule type" value="Genomic_DNA"/>
</dbReference>
<evidence type="ECO:0000259" key="9">
    <source>
        <dbReference type="Pfam" id="PF02770"/>
    </source>
</evidence>
<proteinExistence type="inferred from homology"/>
<keyword evidence="6 7" id="KW-0560">Oxidoreductase</keyword>